<name>A0ABX0KW58_9NEIS</name>
<dbReference type="InterPro" id="IPR003439">
    <property type="entry name" value="ABC_transporter-like_ATP-bd"/>
</dbReference>
<dbReference type="PROSITE" id="PS50929">
    <property type="entry name" value="ABC_TM1F"/>
    <property type="match status" value="1"/>
</dbReference>
<evidence type="ECO:0000313" key="12">
    <source>
        <dbReference type="Proteomes" id="UP000712570"/>
    </source>
</evidence>
<dbReference type="NCBIfam" id="TIGR03797">
    <property type="entry name" value="NHLM_micro_ABC2"/>
    <property type="match status" value="1"/>
</dbReference>
<feature type="domain" description="ABC transmembrane type-1" evidence="10">
    <location>
        <begin position="404"/>
        <end position="664"/>
    </location>
</feature>
<dbReference type="InterPro" id="IPR036640">
    <property type="entry name" value="ABC1_TM_sf"/>
</dbReference>
<sequence>MNKPLEKLVQPLMQLGGRGGGGQIRGRAESVFLLENGSADVFMVKQDGSGARTFLFSVAAGQLLAFPGEESAGAVLVQPGPGAEYRIIAKAELLDWMHTAGTPASLLLAPQIEHIAGEFAEKAPADCLRTGVTEPYCSPQQAVVMAADREGLWFKLVSGQAEFFGRLPCEAGALMPLPFNCWMTIAAESELSIFEPDASVSPDALLAGTEAMFSLLLQWVLAQKSHAAEQELQRLQMKSALGSRVMTDALAGFVALFSLQSAGDSRGSDHLLAACKVIGDQLGIQFKAAAGGIKGKDAVRDIAQASGVRTRIVALKGAWWRNDNGPLLVLAEQSKQPFAALPLRGGGYQIHDPQSGEVSLLNAEFAAQLAPFAYMFYAGLPSKKLSLIDILQFIFFAIRRDVGVVAAIACASTLLSMAIPLASGHLFDSVFPAADYGQMVQLVVILFIASIVTLLFEATRSLAMLRIEGRASSDLQAAIWDRVLALPVPFFRDYSAGDLAMRINGINEIRQALSGTVISSLISSVFAILNVFLLFYYSSRLAMLAILLVVLAIGFNLLVGYFGVRISRQTAEVSGKLSGLVLEYLSGISKLRISGAESRAFANWAVGFTAQKQLALRAGRLNNLNSVFSAAFPVAANALIFACLAMMLGEPAGTKLSSGDFIAFGAAWTVFLGAALSLVKTGIDLLAITATYERTRPILEARPEVDESKANPGLLKGGIELSHLKFSYAPDAPMVLDDVSMTIQPGEFVALVGASGSGKSTLLRLMLGFETPTHGGVYYDQHHLADVDIGAVRRQLGVVLQSGRLMSGDIFSNIIGSSPLKLADAWDAARACGLDQDINAMPMGMHTIVSDGGGTLSGGQRQRLLIARAIVNKPRVVFFDEATSALDNQSQALVSASMDQLQATRVVIAHRLSTIINADRIYVLDKGRIVQSGTYQQLISEEGLFAELAKRQMA</sequence>
<keyword evidence="3 8" id="KW-0812">Transmembrane</keyword>
<keyword evidence="2" id="KW-1003">Cell membrane</keyword>
<dbReference type="InterPro" id="IPR022515">
    <property type="entry name" value="NHPM_micro_ABC2"/>
</dbReference>
<accession>A0ABX0KW58</accession>
<keyword evidence="6 8" id="KW-1133">Transmembrane helix</keyword>
<evidence type="ECO:0000256" key="4">
    <source>
        <dbReference type="ARBA" id="ARBA00022741"/>
    </source>
</evidence>
<dbReference type="Pfam" id="PF00005">
    <property type="entry name" value="ABC_tran"/>
    <property type="match status" value="1"/>
</dbReference>
<dbReference type="InterPro" id="IPR027417">
    <property type="entry name" value="P-loop_NTPase"/>
</dbReference>
<dbReference type="SUPFAM" id="SSF90123">
    <property type="entry name" value="ABC transporter transmembrane region"/>
    <property type="match status" value="1"/>
</dbReference>
<dbReference type="RefSeq" id="WP_166825744.1">
    <property type="nucleotide sequence ID" value="NZ_JAAOLX010000005.1"/>
</dbReference>
<comment type="caution">
    <text evidence="11">The sequence shown here is derived from an EMBL/GenBank/DDBJ whole genome shotgun (WGS) entry which is preliminary data.</text>
</comment>
<feature type="transmembrane region" description="Helical" evidence="8">
    <location>
        <begin position="661"/>
        <end position="679"/>
    </location>
</feature>
<keyword evidence="7 8" id="KW-0472">Membrane</keyword>
<evidence type="ECO:0000259" key="9">
    <source>
        <dbReference type="PROSITE" id="PS50893"/>
    </source>
</evidence>
<protein>
    <submittedName>
        <fullName evidence="11">NHLP bacteriocin export ABC transporter permease/ATPase subunit</fullName>
    </submittedName>
</protein>
<dbReference type="InterPro" id="IPR003593">
    <property type="entry name" value="AAA+_ATPase"/>
</dbReference>
<dbReference type="PANTHER" id="PTHR24221">
    <property type="entry name" value="ATP-BINDING CASSETTE SUB-FAMILY B"/>
    <property type="match status" value="1"/>
</dbReference>
<reference evidence="11 12" key="1">
    <citation type="submission" date="2020-03" db="EMBL/GenBank/DDBJ databases">
        <title>Draft genome sequence of environmentally isolated violet-colored cultures.</title>
        <authorList>
            <person name="Wilson H.S."/>
        </authorList>
    </citation>
    <scope>NUCLEOTIDE SEQUENCE [LARGE SCALE GENOMIC DNA]</scope>
    <source>
        <strain evidence="11 12">HSC-16F04</strain>
    </source>
</reference>
<dbReference type="Pfam" id="PF00664">
    <property type="entry name" value="ABC_membrane"/>
    <property type="match status" value="1"/>
</dbReference>
<dbReference type="InterPro" id="IPR039421">
    <property type="entry name" value="Type_1_exporter"/>
</dbReference>
<evidence type="ECO:0000256" key="7">
    <source>
        <dbReference type="ARBA" id="ARBA00023136"/>
    </source>
</evidence>
<keyword evidence="5" id="KW-0067">ATP-binding</keyword>
<dbReference type="EMBL" id="JAAOLX010000005">
    <property type="protein sequence ID" value="NHQ86625.1"/>
    <property type="molecule type" value="Genomic_DNA"/>
</dbReference>
<dbReference type="InterPro" id="IPR017871">
    <property type="entry name" value="ABC_transporter-like_CS"/>
</dbReference>
<evidence type="ECO:0000256" key="6">
    <source>
        <dbReference type="ARBA" id="ARBA00022989"/>
    </source>
</evidence>
<dbReference type="PROSITE" id="PS00211">
    <property type="entry name" value="ABC_TRANSPORTER_1"/>
    <property type="match status" value="1"/>
</dbReference>
<feature type="domain" description="ABC transporter" evidence="9">
    <location>
        <begin position="719"/>
        <end position="951"/>
    </location>
</feature>
<feature type="transmembrane region" description="Helical" evidence="8">
    <location>
        <begin position="512"/>
        <end position="537"/>
    </location>
</feature>
<comment type="subcellular location">
    <subcellularLocation>
        <location evidence="1">Cell membrane</location>
        <topology evidence="1">Multi-pass membrane protein</topology>
    </subcellularLocation>
</comment>
<feature type="transmembrane region" description="Helical" evidence="8">
    <location>
        <begin position="543"/>
        <end position="564"/>
    </location>
</feature>
<feature type="transmembrane region" description="Helical" evidence="8">
    <location>
        <begin position="401"/>
        <end position="419"/>
    </location>
</feature>
<evidence type="ECO:0000256" key="2">
    <source>
        <dbReference type="ARBA" id="ARBA00022475"/>
    </source>
</evidence>
<evidence type="ECO:0000256" key="1">
    <source>
        <dbReference type="ARBA" id="ARBA00004651"/>
    </source>
</evidence>
<dbReference type="Proteomes" id="UP000712570">
    <property type="component" value="Unassembled WGS sequence"/>
</dbReference>
<dbReference type="SUPFAM" id="SSF52540">
    <property type="entry name" value="P-loop containing nucleoside triphosphate hydrolases"/>
    <property type="match status" value="1"/>
</dbReference>
<evidence type="ECO:0000256" key="3">
    <source>
        <dbReference type="ARBA" id="ARBA00022692"/>
    </source>
</evidence>
<keyword evidence="12" id="KW-1185">Reference proteome</keyword>
<dbReference type="Gene3D" id="1.20.1560.10">
    <property type="entry name" value="ABC transporter type 1, transmembrane domain"/>
    <property type="match status" value="1"/>
</dbReference>
<dbReference type="InterPro" id="IPR011527">
    <property type="entry name" value="ABC1_TM_dom"/>
</dbReference>
<evidence type="ECO:0000259" key="10">
    <source>
        <dbReference type="PROSITE" id="PS50929"/>
    </source>
</evidence>
<feature type="transmembrane region" description="Helical" evidence="8">
    <location>
        <begin position="439"/>
        <end position="456"/>
    </location>
</feature>
<evidence type="ECO:0000313" key="11">
    <source>
        <dbReference type="EMBL" id="NHQ86625.1"/>
    </source>
</evidence>
<evidence type="ECO:0000256" key="5">
    <source>
        <dbReference type="ARBA" id="ARBA00022840"/>
    </source>
</evidence>
<evidence type="ECO:0000256" key="8">
    <source>
        <dbReference type="SAM" id="Phobius"/>
    </source>
</evidence>
<organism evidence="11 12">
    <name type="scientific">Iodobacter violaceini</name>
    <dbReference type="NCBI Taxonomy" id="3044271"/>
    <lineage>
        <taxon>Bacteria</taxon>
        <taxon>Pseudomonadati</taxon>
        <taxon>Pseudomonadota</taxon>
        <taxon>Betaproteobacteria</taxon>
        <taxon>Neisseriales</taxon>
        <taxon>Chitinibacteraceae</taxon>
        <taxon>Iodobacter</taxon>
    </lineage>
</organism>
<feature type="transmembrane region" description="Helical" evidence="8">
    <location>
        <begin position="627"/>
        <end position="649"/>
    </location>
</feature>
<keyword evidence="4" id="KW-0547">Nucleotide-binding</keyword>
<proteinExistence type="predicted"/>
<gene>
    <name evidence="11" type="ORF">HA050_10910</name>
</gene>
<dbReference type="PROSITE" id="PS50893">
    <property type="entry name" value="ABC_TRANSPORTER_2"/>
    <property type="match status" value="1"/>
</dbReference>
<dbReference type="SMART" id="SM00382">
    <property type="entry name" value="AAA"/>
    <property type="match status" value="1"/>
</dbReference>
<dbReference type="Gene3D" id="3.40.50.300">
    <property type="entry name" value="P-loop containing nucleotide triphosphate hydrolases"/>
    <property type="match status" value="1"/>
</dbReference>
<dbReference type="PANTHER" id="PTHR24221:SF654">
    <property type="entry name" value="ATP-BINDING CASSETTE SUB-FAMILY B MEMBER 6"/>
    <property type="match status" value="1"/>
</dbReference>